<proteinExistence type="predicted"/>
<dbReference type="EMBL" id="JAQAGZ010000014">
    <property type="protein sequence ID" value="MCZ8514874.1"/>
    <property type="molecule type" value="Genomic_DNA"/>
</dbReference>
<dbReference type="Pfam" id="PF20074">
    <property type="entry name" value="DUF6470"/>
    <property type="match status" value="1"/>
</dbReference>
<accession>A0ABT4QDD6</accession>
<dbReference type="Proteomes" id="UP001527882">
    <property type="component" value="Unassembled WGS sequence"/>
</dbReference>
<reference evidence="1 2" key="1">
    <citation type="submission" date="2022-12" db="EMBL/GenBank/DDBJ databases">
        <title>Draft genome sequence of Paenibacillus sp. dW9.</title>
        <authorList>
            <person name="Choi E.-W."/>
            <person name="Kim D.-U."/>
        </authorList>
    </citation>
    <scope>NUCLEOTIDE SEQUENCE [LARGE SCALE GENOMIC DNA]</scope>
    <source>
        <strain evidence="2">dW9</strain>
    </source>
</reference>
<evidence type="ECO:0000313" key="1">
    <source>
        <dbReference type="EMBL" id="MCZ8514874.1"/>
    </source>
</evidence>
<dbReference type="InterPro" id="IPR045527">
    <property type="entry name" value="DUF6470"/>
</dbReference>
<organism evidence="1 2">
    <name type="scientific">Paenibacillus gyeongsangnamensis</name>
    <dbReference type="NCBI Taxonomy" id="3388067"/>
    <lineage>
        <taxon>Bacteria</taxon>
        <taxon>Bacillati</taxon>
        <taxon>Bacillota</taxon>
        <taxon>Bacilli</taxon>
        <taxon>Bacillales</taxon>
        <taxon>Paenibacillaceae</taxon>
        <taxon>Paenibacillus</taxon>
    </lineage>
</organism>
<keyword evidence="2" id="KW-1185">Reference proteome</keyword>
<sequence length="188" mass="21006">MSIPHIQIRQQYGQLGIDAELGKLDIKQPQATFEITTERPKLDIHAEQGVLYVDSSKAWDALGHGPALETMSKIYSRAHEVAMQGIARIVEEGNRLAAIHEGGNAIAEIAKEKGAEFFEFEFMGDASVNNVDMHYVPGKLDIQVHEGKVNINTYPNPPEINYTRGKLDFYMMQYPKVEIIPPQIDAKG</sequence>
<name>A0ABT4QDD6_9BACL</name>
<comment type="caution">
    <text evidence="1">The sequence shown here is derived from an EMBL/GenBank/DDBJ whole genome shotgun (WGS) entry which is preliminary data.</text>
</comment>
<gene>
    <name evidence="1" type="ORF">O9H85_21115</name>
</gene>
<evidence type="ECO:0000313" key="2">
    <source>
        <dbReference type="Proteomes" id="UP001527882"/>
    </source>
</evidence>
<protein>
    <submittedName>
        <fullName evidence="1">DUF6470 family protein</fullName>
    </submittedName>
</protein>
<dbReference type="RefSeq" id="WP_269883402.1">
    <property type="nucleotide sequence ID" value="NZ_JAQAGZ010000014.1"/>
</dbReference>